<accession>A0A8X6WVH0</accession>
<gene>
    <name evidence="2" type="ORF">TNIN_212691</name>
</gene>
<proteinExistence type="predicted"/>
<name>A0A8X6WVH0_9ARAC</name>
<dbReference type="EMBL" id="BMAV01002554">
    <property type="protein sequence ID" value="GFY41500.1"/>
    <property type="molecule type" value="Genomic_DNA"/>
</dbReference>
<protein>
    <recommendedName>
        <fullName evidence="4">Secreted protein</fullName>
    </recommendedName>
</protein>
<dbReference type="AlphaFoldDB" id="A0A8X6WVH0"/>
<feature type="chain" id="PRO_5036494408" description="Secreted protein" evidence="1">
    <location>
        <begin position="20"/>
        <end position="82"/>
    </location>
</feature>
<comment type="caution">
    <text evidence="2">The sequence shown here is derived from an EMBL/GenBank/DDBJ whole genome shotgun (WGS) entry which is preliminary data.</text>
</comment>
<reference evidence="2" key="1">
    <citation type="submission" date="2020-08" db="EMBL/GenBank/DDBJ databases">
        <title>Multicomponent nature underlies the extraordinary mechanical properties of spider dragline silk.</title>
        <authorList>
            <person name="Kono N."/>
            <person name="Nakamura H."/>
            <person name="Mori M."/>
            <person name="Yoshida Y."/>
            <person name="Ohtoshi R."/>
            <person name="Malay A.D."/>
            <person name="Moran D.A.P."/>
            <person name="Tomita M."/>
            <person name="Numata K."/>
            <person name="Arakawa K."/>
        </authorList>
    </citation>
    <scope>NUCLEOTIDE SEQUENCE</scope>
</reference>
<organism evidence="2 3">
    <name type="scientific">Trichonephila inaurata madagascariensis</name>
    <dbReference type="NCBI Taxonomy" id="2747483"/>
    <lineage>
        <taxon>Eukaryota</taxon>
        <taxon>Metazoa</taxon>
        <taxon>Ecdysozoa</taxon>
        <taxon>Arthropoda</taxon>
        <taxon>Chelicerata</taxon>
        <taxon>Arachnida</taxon>
        <taxon>Araneae</taxon>
        <taxon>Araneomorphae</taxon>
        <taxon>Entelegynae</taxon>
        <taxon>Araneoidea</taxon>
        <taxon>Nephilidae</taxon>
        <taxon>Trichonephila</taxon>
        <taxon>Trichonephila inaurata</taxon>
    </lineage>
</organism>
<sequence length="82" mass="8683">MGRTLWVVMVLIFEAGLHPTADNTAGVEDSPYDSMTAVGCPVVSVCGGSTTTREKKAASGGSNVGRCERVRAMLLCDYRSLE</sequence>
<evidence type="ECO:0008006" key="4">
    <source>
        <dbReference type="Google" id="ProtNLM"/>
    </source>
</evidence>
<evidence type="ECO:0000256" key="1">
    <source>
        <dbReference type="SAM" id="SignalP"/>
    </source>
</evidence>
<keyword evidence="1" id="KW-0732">Signal</keyword>
<evidence type="ECO:0000313" key="3">
    <source>
        <dbReference type="Proteomes" id="UP000886998"/>
    </source>
</evidence>
<dbReference type="Proteomes" id="UP000886998">
    <property type="component" value="Unassembled WGS sequence"/>
</dbReference>
<keyword evidence="3" id="KW-1185">Reference proteome</keyword>
<feature type="signal peptide" evidence="1">
    <location>
        <begin position="1"/>
        <end position="19"/>
    </location>
</feature>
<evidence type="ECO:0000313" key="2">
    <source>
        <dbReference type="EMBL" id="GFY41500.1"/>
    </source>
</evidence>